<name>A0A8J8MLR9_9FIRM</name>
<dbReference type="KEGG" id="vpy:HZI73_16190"/>
<gene>
    <name evidence="2" type="ORF">HZI73_16190</name>
</gene>
<protein>
    <submittedName>
        <fullName evidence="2">Uncharacterized protein</fullName>
    </submittedName>
</protein>
<sequence>MRINVNNTTLQSFQNNALTRNANQPFKANGAMNQNTFLNISSESVNQYFNSVFKPPINPVNMASYDYAISKGNTNEAINHYAETFADIFDNIHYHASDVNRDEYITSLSRAFAKAVDEEADDMIDDMEALFEKFDMEIPLDKKKFKELFKEVSEAIKSYHLENKPGDMGEYIEKHVDFSKNPDIKSYDAFKTVMDLVDVSTTMIHQANATKGMIVNNSPDKLISDDALAILGMHTNGLSNGLNLLSELKDKLNLDELGEAFGKGFRQVMDKQSHNLTDFSGKAQRYQEYLEKYDKLQDDIAKAEAKREAYNEKLDRANQVKDENLVKIYLKQVASMDAQIGALKAQCAEIEAEMAALRKDIASTSI</sequence>
<evidence type="ECO:0000256" key="1">
    <source>
        <dbReference type="SAM" id="Coils"/>
    </source>
</evidence>
<dbReference type="RefSeq" id="WP_212694423.1">
    <property type="nucleotide sequence ID" value="NZ_CP058649.1"/>
</dbReference>
<dbReference type="EMBL" id="CP058649">
    <property type="protein sequence ID" value="QUI23737.1"/>
    <property type="molecule type" value="Genomic_DNA"/>
</dbReference>
<organism evidence="2 3">
    <name type="scientific">Vallitalea pronyensis</name>
    <dbReference type="NCBI Taxonomy" id="1348613"/>
    <lineage>
        <taxon>Bacteria</taxon>
        <taxon>Bacillati</taxon>
        <taxon>Bacillota</taxon>
        <taxon>Clostridia</taxon>
        <taxon>Lachnospirales</taxon>
        <taxon>Vallitaleaceae</taxon>
        <taxon>Vallitalea</taxon>
    </lineage>
</organism>
<keyword evidence="3" id="KW-1185">Reference proteome</keyword>
<dbReference type="AlphaFoldDB" id="A0A8J8MLR9"/>
<evidence type="ECO:0000313" key="3">
    <source>
        <dbReference type="Proteomes" id="UP000683246"/>
    </source>
</evidence>
<accession>A0A8J8MLR9</accession>
<evidence type="ECO:0000313" key="2">
    <source>
        <dbReference type="EMBL" id="QUI23737.1"/>
    </source>
</evidence>
<proteinExistence type="predicted"/>
<dbReference type="Proteomes" id="UP000683246">
    <property type="component" value="Chromosome"/>
</dbReference>
<reference evidence="2" key="1">
    <citation type="submission" date="2020-07" db="EMBL/GenBank/DDBJ databases">
        <title>Vallitalea pronyensis genome.</title>
        <authorList>
            <person name="Postec A."/>
        </authorList>
    </citation>
    <scope>NUCLEOTIDE SEQUENCE</scope>
    <source>
        <strain evidence="2">FatNI3</strain>
    </source>
</reference>
<keyword evidence="1" id="KW-0175">Coiled coil</keyword>
<feature type="coiled-coil region" evidence="1">
    <location>
        <begin position="286"/>
        <end position="360"/>
    </location>
</feature>